<dbReference type="Gene3D" id="1.20.1270.20">
    <property type="match status" value="1"/>
</dbReference>
<dbReference type="SUPFAM" id="SSF56821">
    <property type="entry name" value="Prismane protein-like"/>
    <property type="match status" value="1"/>
</dbReference>
<comment type="caution">
    <text evidence="1">The sequence shown here is derived from an EMBL/GenBank/DDBJ whole genome shotgun (WGS) entry which is preliminary data.</text>
</comment>
<feature type="non-terminal residue" evidence="1">
    <location>
        <position position="1"/>
    </location>
</feature>
<organism evidence="1 2">
    <name type="scientific">Xanthomonas citri pv. citri</name>
    <dbReference type="NCBI Taxonomy" id="611301"/>
    <lineage>
        <taxon>Bacteria</taxon>
        <taxon>Pseudomonadati</taxon>
        <taxon>Pseudomonadota</taxon>
        <taxon>Gammaproteobacteria</taxon>
        <taxon>Lysobacterales</taxon>
        <taxon>Lysobacteraceae</taxon>
        <taxon>Xanthomonas</taxon>
    </lineage>
</organism>
<dbReference type="GO" id="GO:0016491">
    <property type="term" value="F:oxidoreductase activity"/>
    <property type="evidence" value="ECO:0007669"/>
    <property type="project" value="InterPro"/>
</dbReference>
<dbReference type="InterPro" id="IPR011254">
    <property type="entry name" value="Prismane-like_sf"/>
</dbReference>
<proteinExistence type="predicted"/>
<accession>A0A8I0HAH1</accession>
<dbReference type="InterPro" id="IPR016100">
    <property type="entry name" value="Prismane_a-bundle"/>
</dbReference>
<dbReference type="InterPro" id="IPR004137">
    <property type="entry name" value="HCP/CODH"/>
</dbReference>
<feature type="non-terminal residue" evidence="1">
    <location>
        <position position="93"/>
    </location>
</feature>
<sequence length="93" mass="10044">AGVCGKTAEVAELQDQLTGALVGLSRAVDNAPDANEGTWRLMIEGLFTTVTNVSFNEKTIRELIDRVHEEKARLVPGCSGCGSRCGRNDDYDM</sequence>
<name>A0A8I0HAH1_XANCI</name>
<gene>
    <name evidence="1" type="ORF">GUH15_24320</name>
</gene>
<evidence type="ECO:0000313" key="2">
    <source>
        <dbReference type="Proteomes" id="UP000653002"/>
    </source>
</evidence>
<dbReference type="EMBL" id="JAABFR010002051">
    <property type="protein sequence ID" value="MBD4339122.1"/>
    <property type="molecule type" value="Genomic_DNA"/>
</dbReference>
<evidence type="ECO:0000313" key="1">
    <source>
        <dbReference type="EMBL" id="MBD4339122.1"/>
    </source>
</evidence>
<dbReference type="AlphaFoldDB" id="A0A8I0HAH1"/>
<protein>
    <submittedName>
        <fullName evidence="1">Hydroxylamine reductase</fullName>
    </submittedName>
</protein>
<dbReference type="Proteomes" id="UP000653002">
    <property type="component" value="Unassembled WGS sequence"/>
</dbReference>
<reference evidence="1" key="1">
    <citation type="submission" date="2020-01" db="EMBL/GenBank/DDBJ databases">
        <authorList>
            <person name="Richard D."/>
        </authorList>
    </citation>
    <scope>NUCLEOTIDE SEQUENCE</scope>
    <source>
        <strain evidence="1">JP541</strain>
    </source>
</reference>
<dbReference type="Pfam" id="PF03063">
    <property type="entry name" value="Prismane"/>
    <property type="match status" value="1"/>
</dbReference>